<accession>A0ABP9W3P6</accession>
<feature type="transmembrane region" description="Helical" evidence="1">
    <location>
        <begin position="69"/>
        <end position="86"/>
    </location>
</feature>
<organism evidence="2 3">
    <name type="scientific">Deinococcus carri</name>
    <dbReference type="NCBI Taxonomy" id="1211323"/>
    <lineage>
        <taxon>Bacteria</taxon>
        <taxon>Thermotogati</taxon>
        <taxon>Deinococcota</taxon>
        <taxon>Deinococci</taxon>
        <taxon>Deinococcales</taxon>
        <taxon>Deinococcaceae</taxon>
        <taxon>Deinococcus</taxon>
    </lineage>
</organism>
<evidence type="ECO:0008006" key="4">
    <source>
        <dbReference type="Google" id="ProtNLM"/>
    </source>
</evidence>
<keyword evidence="1" id="KW-0812">Transmembrane</keyword>
<sequence>MSDPAPRRPGPNPLTILSLVLLALVALLLLVPLLGGPLPSPFLIALLLVARLGVQFLRARRDPTLKRPAAWAFDLILIGLLMWTAANQPAG</sequence>
<evidence type="ECO:0000256" key="1">
    <source>
        <dbReference type="SAM" id="Phobius"/>
    </source>
</evidence>
<keyword evidence="1" id="KW-1133">Transmembrane helix</keyword>
<evidence type="ECO:0000313" key="3">
    <source>
        <dbReference type="Proteomes" id="UP001401887"/>
    </source>
</evidence>
<comment type="caution">
    <text evidence="2">The sequence shown here is derived from an EMBL/GenBank/DDBJ whole genome shotgun (WGS) entry which is preliminary data.</text>
</comment>
<name>A0ABP9W3P6_9DEIO</name>
<keyword evidence="3" id="KW-1185">Reference proteome</keyword>
<dbReference type="Proteomes" id="UP001401887">
    <property type="component" value="Unassembled WGS sequence"/>
</dbReference>
<gene>
    <name evidence="2" type="ORF">Dcar01_00695</name>
</gene>
<protein>
    <recommendedName>
        <fullName evidence="4">DUF3017 domain-containing protein</fullName>
    </recommendedName>
</protein>
<evidence type="ECO:0000313" key="2">
    <source>
        <dbReference type="EMBL" id="GAA5511981.1"/>
    </source>
</evidence>
<dbReference type="EMBL" id="BAABRP010000001">
    <property type="protein sequence ID" value="GAA5511981.1"/>
    <property type="molecule type" value="Genomic_DNA"/>
</dbReference>
<dbReference type="RefSeq" id="WP_345460922.1">
    <property type="nucleotide sequence ID" value="NZ_BAABRP010000001.1"/>
</dbReference>
<keyword evidence="1" id="KW-0472">Membrane</keyword>
<proteinExistence type="predicted"/>
<feature type="transmembrane region" description="Helical" evidence="1">
    <location>
        <begin position="12"/>
        <end position="34"/>
    </location>
</feature>
<reference evidence="2 3" key="1">
    <citation type="submission" date="2024-02" db="EMBL/GenBank/DDBJ databases">
        <title>Deinococcus carri NBRC 110142.</title>
        <authorList>
            <person name="Ichikawa N."/>
            <person name="Katano-Makiyama Y."/>
            <person name="Hidaka K."/>
        </authorList>
    </citation>
    <scope>NUCLEOTIDE SEQUENCE [LARGE SCALE GENOMIC DNA]</scope>
    <source>
        <strain evidence="2 3">NBRC 110142</strain>
    </source>
</reference>